<protein>
    <submittedName>
        <fullName evidence="7">Serine/threonine-protein kinase PknB</fullName>
        <ecNumber evidence="7">2.7.11.1</ecNumber>
    </submittedName>
</protein>
<dbReference type="PANTHER" id="PTHR43289:SF34">
    <property type="entry name" value="SERINE_THREONINE-PROTEIN KINASE YBDM-RELATED"/>
    <property type="match status" value="1"/>
</dbReference>
<gene>
    <name evidence="7" type="primary">pknB</name>
    <name evidence="7" type="ORF">MAVP-R_00018</name>
</gene>
<reference evidence="7" key="1">
    <citation type="journal article" date="2017" name="Appl. Environ. Microbiol.">
        <title>Parallel evolution of two clades of a major Atlantic endemic Vibrio parahaemolyticus pathogen lineage by independent acquisition of related pathogenicity islands.</title>
        <authorList>
            <person name="Xu F."/>
            <person name="Gonzalez-Escalona N."/>
            <person name="Drees K.P."/>
            <person name="Sebra R.P."/>
            <person name="Cooper V.S."/>
            <person name="Jones S.H."/>
            <person name="Whistler C.A."/>
        </authorList>
    </citation>
    <scope>NUCLEOTIDE SEQUENCE</scope>
    <source>
        <strain evidence="7">MAVP-R</strain>
    </source>
</reference>
<dbReference type="EMBL" id="MF066644">
    <property type="protein sequence ID" value="ATA65934.1"/>
    <property type="molecule type" value="Genomic_DNA"/>
</dbReference>
<dbReference type="InterPro" id="IPR011009">
    <property type="entry name" value="Kinase-like_dom_sf"/>
</dbReference>
<dbReference type="CDD" id="cd14014">
    <property type="entry name" value="STKc_PknB_like"/>
    <property type="match status" value="1"/>
</dbReference>
<evidence type="ECO:0000256" key="5">
    <source>
        <dbReference type="PROSITE-ProRule" id="PRU10141"/>
    </source>
</evidence>
<dbReference type="SMART" id="SM00220">
    <property type="entry name" value="S_TKc"/>
    <property type="match status" value="1"/>
</dbReference>
<dbReference type="InterPro" id="IPR008271">
    <property type="entry name" value="Ser/Thr_kinase_AS"/>
</dbReference>
<dbReference type="PROSITE" id="PS50011">
    <property type="entry name" value="PROTEIN_KINASE_DOM"/>
    <property type="match status" value="1"/>
</dbReference>
<evidence type="ECO:0000256" key="3">
    <source>
        <dbReference type="ARBA" id="ARBA00022777"/>
    </source>
</evidence>
<organism evidence="7">
    <name type="scientific">Vibrio parahaemolyticus</name>
    <dbReference type="NCBI Taxonomy" id="670"/>
    <lineage>
        <taxon>Bacteria</taxon>
        <taxon>Pseudomonadati</taxon>
        <taxon>Pseudomonadota</taxon>
        <taxon>Gammaproteobacteria</taxon>
        <taxon>Vibrionales</taxon>
        <taxon>Vibrionaceae</taxon>
        <taxon>Vibrio</taxon>
    </lineage>
</organism>
<name>A0A286SFN5_VIBPH</name>
<keyword evidence="2 5" id="KW-0547">Nucleotide-binding</keyword>
<dbReference type="GO" id="GO:0004674">
    <property type="term" value="F:protein serine/threonine kinase activity"/>
    <property type="evidence" value="ECO:0007669"/>
    <property type="project" value="UniProtKB-EC"/>
</dbReference>
<evidence type="ECO:0000259" key="6">
    <source>
        <dbReference type="PROSITE" id="PS50011"/>
    </source>
</evidence>
<evidence type="ECO:0000256" key="2">
    <source>
        <dbReference type="ARBA" id="ARBA00022741"/>
    </source>
</evidence>
<keyword evidence="4 5" id="KW-0067">ATP-binding</keyword>
<dbReference type="Gene3D" id="1.10.510.10">
    <property type="entry name" value="Transferase(Phosphotransferase) domain 1"/>
    <property type="match status" value="1"/>
</dbReference>
<dbReference type="RefSeq" id="WP_140082081.1">
    <property type="nucleotide sequence ID" value="NZ_CP022552.2"/>
</dbReference>
<dbReference type="AlphaFoldDB" id="A0A286SFN5"/>
<sequence length="344" mass="38311">MSVGFDFKKRLGAGHFGEVWHAVDLGLNSECALKCIPPDKVINKKNFYQEAQTLKAAEHANIVKVNETGKLDDDRIYVSMEFLVNGSLEDEASGGYVPLRRAKKLMCDVLRGLEYAHEKGIVHRDIKPANILIGDAGEGKLSDFGLALPDLKKLDLSAIKGYQYLIHLAPEVSTFADHDELADVYAAGVTLYRLVNGDSYLPVLKPMEAVRRARAGEYPDRDLYRGFVPAALKKVINKAMAVNPADRYQSAQEMRRALEAVPIAMDWEENNSAQGRVWKGNDGKRDLEVSRIKSANGLWDVQVKKANTGKSLRRDNTMSESGLSEKQAMRKAYRILQKFVNGKA</sequence>
<dbReference type="InterPro" id="IPR017441">
    <property type="entry name" value="Protein_kinase_ATP_BS"/>
</dbReference>
<proteinExistence type="predicted"/>
<dbReference type="EC" id="2.7.11.1" evidence="7"/>
<keyword evidence="3 7" id="KW-0418">Kinase</keyword>
<feature type="binding site" evidence="5">
    <location>
        <position position="34"/>
    </location>
    <ligand>
        <name>ATP</name>
        <dbReference type="ChEBI" id="CHEBI:30616"/>
    </ligand>
</feature>
<dbReference type="PROSITE" id="PS00108">
    <property type="entry name" value="PROTEIN_KINASE_ST"/>
    <property type="match status" value="1"/>
</dbReference>
<dbReference type="PROSITE" id="PS00107">
    <property type="entry name" value="PROTEIN_KINASE_ATP"/>
    <property type="match status" value="1"/>
</dbReference>
<evidence type="ECO:0000256" key="1">
    <source>
        <dbReference type="ARBA" id="ARBA00022679"/>
    </source>
</evidence>
<evidence type="ECO:0000256" key="4">
    <source>
        <dbReference type="ARBA" id="ARBA00022840"/>
    </source>
</evidence>
<keyword evidence="1 7" id="KW-0808">Transferase</keyword>
<dbReference type="GO" id="GO:0005524">
    <property type="term" value="F:ATP binding"/>
    <property type="evidence" value="ECO:0007669"/>
    <property type="project" value="UniProtKB-UniRule"/>
</dbReference>
<accession>A0A286SFN5</accession>
<dbReference type="SUPFAM" id="SSF56112">
    <property type="entry name" value="Protein kinase-like (PK-like)"/>
    <property type="match status" value="1"/>
</dbReference>
<feature type="domain" description="Protein kinase" evidence="6">
    <location>
        <begin position="5"/>
        <end position="261"/>
    </location>
</feature>
<dbReference type="PANTHER" id="PTHR43289">
    <property type="entry name" value="MITOGEN-ACTIVATED PROTEIN KINASE KINASE KINASE 20-RELATED"/>
    <property type="match status" value="1"/>
</dbReference>
<evidence type="ECO:0000313" key="7">
    <source>
        <dbReference type="EMBL" id="ATA65934.1"/>
    </source>
</evidence>
<dbReference type="Pfam" id="PF00069">
    <property type="entry name" value="Pkinase"/>
    <property type="match status" value="1"/>
</dbReference>
<dbReference type="InterPro" id="IPR000719">
    <property type="entry name" value="Prot_kinase_dom"/>
</dbReference>